<dbReference type="RefSeq" id="WP_211333834.1">
    <property type="nucleotide sequence ID" value="NZ_RKHJ01000001.1"/>
</dbReference>
<dbReference type="Gene3D" id="1.10.1020.10">
    <property type="entry name" value="Adenine-specific Methyltransferase, Domain 2"/>
    <property type="match status" value="1"/>
</dbReference>
<dbReference type="InterPro" id="IPR023095">
    <property type="entry name" value="Ade_MeTrfase_dom_2"/>
</dbReference>
<dbReference type="Pfam" id="PF02086">
    <property type="entry name" value="MethyltransfD12"/>
    <property type="match status" value="1"/>
</dbReference>
<comment type="caution">
    <text evidence="9">The sequence shown here is derived from an EMBL/GenBank/DDBJ whole genome shotgun (WGS) entry which is preliminary data.</text>
</comment>
<dbReference type="GO" id="GO:0032259">
    <property type="term" value="P:methylation"/>
    <property type="evidence" value="ECO:0007669"/>
    <property type="project" value="UniProtKB-KW"/>
</dbReference>
<evidence type="ECO:0000256" key="7">
    <source>
        <dbReference type="PIRSR" id="PIRSR000398-1"/>
    </source>
</evidence>
<name>A0A3N2AS34_9MICO</name>
<evidence type="ECO:0000313" key="10">
    <source>
        <dbReference type="Proteomes" id="UP000275456"/>
    </source>
</evidence>
<keyword evidence="3 8" id="KW-0489">Methyltransferase</keyword>
<dbReference type="InterPro" id="IPR029063">
    <property type="entry name" value="SAM-dependent_MTases_sf"/>
</dbReference>
<comment type="catalytic activity">
    <reaction evidence="6 8">
        <text>a 2'-deoxyadenosine in DNA + S-adenosyl-L-methionine = an N(6)-methyl-2'-deoxyadenosine in DNA + S-adenosyl-L-homocysteine + H(+)</text>
        <dbReference type="Rhea" id="RHEA:15197"/>
        <dbReference type="Rhea" id="RHEA-COMP:12418"/>
        <dbReference type="Rhea" id="RHEA-COMP:12419"/>
        <dbReference type="ChEBI" id="CHEBI:15378"/>
        <dbReference type="ChEBI" id="CHEBI:57856"/>
        <dbReference type="ChEBI" id="CHEBI:59789"/>
        <dbReference type="ChEBI" id="CHEBI:90615"/>
        <dbReference type="ChEBI" id="CHEBI:90616"/>
        <dbReference type="EC" id="2.1.1.72"/>
    </reaction>
</comment>
<dbReference type="InterPro" id="IPR002052">
    <property type="entry name" value="DNA_methylase_N6_adenine_CS"/>
</dbReference>
<comment type="similarity">
    <text evidence="1 8">Belongs to the N(4)/N(6)-methyltransferase family.</text>
</comment>
<accession>A0A3N2AS34</accession>
<dbReference type="PRINTS" id="PR00505">
    <property type="entry name" value="D12N6MTFRASE"/>
</dbReference>
<keyword evidence="4 8" id="KW-0808">Transferase</keyword>
<organism evidence="9 10">
    <name type="scientific">Agrococcus jenensis</name>
    <dbReference type="NCBI Taxonomy" id="46353"/>
    <lineage>
        <taxon>Bacteria</taxon>
        <taxon>Bacillati</taxon>
        <taxon>Actinomycetota</taxon>
        <taxon>Actinomycetes</taxon>
        <taxon>Micrococcales</taxon>
        <taxon>Microbacteriaceae</taxon>
        <taxon>Agrococcus</taxon>
    </lineage>
</organism>
<gene>
    <name evidence="9" type="ORF">EDD26_1166</name>
</gene>
<feature type="binding site" evidence="7">
    <location>
        <position position="30"/>
    </location>
    <ligand>
        <name>S-adenosyl-L-methionine</name>
        <dbReference type="ChEBI" id="CHEBI:59789"/>
    </ligand>
</feature>
<keyword evidence="5 8" id="KW-0949">S-adenosyl-L-methionine</keyword>
<dbReference type="PIRSF" id="PIRSF000398">
    <property type="entry name" value="M_m6A_EcoRV"/>
    <property type="match status" value="1"/>
</dbReference>
<evidence type="ECO:0000256" key="8">
    <source>
        <dbReference type="RuleBase" id="RU361257"/>
    </source>
</evidence>
<evidence type="ECO:0000256" key="2">
    <source>
        <dbReference type="ARBA" id="ARBA00011900"/>
    </source>
</evidence>
<dbReference type="GO" id="GO:0006298">
    <property type="term" value="P:mismatch repair"/>
    <property type="evidence" value="ECO:0007669"/>
    <property type="project" value="TreeGrafter"/>
</dbReference>
<reference evidence="9 10" key="1">
    <citation type="submission" date="2018-11" db="EMBL/GenBank/DDBJ databases">
        <title>Sequencing the genomes of 1000 actinobacteria strains.</title>
        <authorList>
            <person name="Klenk H.-P."/>
        </authorList>
    </citation>
    <scope>NUCLEOTIDE SEQUENCE [LARGE SCALE GENOMIC DNA]</scope>
    <source>
        <strain evidence="9 10">DSM 9580</strain>
    </source>
</reference>
<dbReference type="PANTHER" id="PTHR30481">
    <property type="entry name" value="DNA ADENINE METHYLASE"/>
    <property type="match status" value="1"/>
</dbReference>
<proteinExistence type="inferred from homology"/>
<dbReference type="PROSITE" id="PS00092">
    <property type="entry name" value="N6_MTASE"/>
    <property type="match status" value="1"/>
</dbReference>
<dbReference type="GO" id="GO:1904047">
    <property type="term" value="F:S-adenosyl-L-methionine binding"/>
    <property type="evidence" value="ECO:0007669"/>
    <property type="project" value="TreeGrafter"/>
</dbReference>
<sequence length="293" mass="32520">MATHRATAEATPANQAVAGGQPFLRWAGGKRWLTPQLARMIEGHKFERYVEPFLGGGAVFFAIASGRRALLSDLSEDLIEVYLTIRDSPEAVASRLNAYENTADCYYDARASQHGDVTERAARFIYLNHHSFNGIYRVNLRGEYNVPFGHRKNVVMPSAEELTLISSRLSLAELSSGDFSQTLSQVQRGDLVFLDPPYTVAHNDNGFVKYNQHLFAFEDQRRLAAAVAQIIEQGAHFILSNAAHPSILELFGKLGRVERVSRKNVIGGLKASRGSAQEYLFTNIEMRDANATS</sequence>
<dbReference type="InterPro" id="IPR012263">
    <property type="entry name" value="M_m6A_EcoRV"/>
</dbReference>
<dbReference type="GO" id="GO:0009307">
    <property type="term" value="P:DNA restriction-modification system"/>
    <property type="evidence" value="ECO:0007669"/>
    <property type="project" value="InterPro"/>
</dbReference>
<keyword evidence="10" id="KW-1185">Reference proteome</keyword>
<evidence type="ECO:0000256" key="3">
    <source>
        <dbReference type="ARBA" id="ARBA00022603"/>
    </source>
</evidence>
<dbReference type="InterPro" id="IPR012327">
    <property type="entry name" value="MeTrfase_D12"/>
</dbReference>
<dbReference type="GO" id="GO:0009007">
    <property type="term" value="F:site-specific DNA-methyltransferase (adenine-specific) activity"/>
    <property type="evidence" value="ECO:0007669"/>
    <property type="project" value="UniProtKB-UniRule"/>
</dbReference>
<dbReference type="GO" id="GO:0043565">
    <property type="term" value="F:sequence-specific DNA binding"/>
    <property type="evidence" value="ECO:0007669"/>
    <property type="project" value="TreeGrafter"/>
</dbReference>
<dbReference type="PANTHER" id="PTHR30481:SF3">
    <property type="entry name" value="DNA ADENINE METHYLASE"/>
    <property type="match status" value="1"/>
</dbReference>
<dbReference type="SUPFAM" id="SSF53335">
    <property type="entry name" value="S-adenosyl-L-methionine-dependent methyltransferases"/>
    <property type="match status" value="1"/>
</dbReference>
<dbReference type="Proteomes" id="UP000275456">
    <property type="component" value="Unassembled WGS sequence"/>
</dbReference>
<dbReference type="AlphaFoldDB" id="A0A3N2AS34"/>
<dbReference type="EMBL" id="RKHJ01000001">
    <property type="protein sequence ID" value="ROR65796.1"/>
    <property type="molecule type" value="Genomic_DNA"/>
</dbReference>
<evidence type="ECO:0000256" key="6">
    <source>
        <dbReference type="ARBA" id="ARBA00047942"/>
    </source>
</evidence>
<feature type="binding site" evidence="7">
    <location>
        <position position="26"/>
    </location>
    <ligand>
        <name>S-adenosyl-L-methionine</name>
        <dbReference type="ChEBI" id="CHEBI:59789"/>
    </ligand>
</feature>
<feature type="binding site" evidence="7">
    <location>
        <position position="73"/>
    </location>
    <ligand>
        <name>S-adenosyl-L-methionine</name>
        <dbReference type="ChEBI" id="CHEBI:59789"/>
    </ligand>
</feature>
<evidence type="ECO:0000256" key="4">
    <source>
        <dbReference type="ARBA" id="ARBA00022679"/>
    </source>
</evidence>
<dbReference type="NCBIfam" id="TIGR00571">
    <property type="entry name" value="dam"/>
    <property type="match status" value="1"/>
</dbReference>
<evidence type="ECO:0000256" key="1">
    <source>
        <dbReference type="ARBA" id="ARBA00006594"/>
    </source>
</evidence>
<dbReference type="Gene3D" id="3.40.50.150">
    <property type="entry name" value="Vaccinia Virus protein VP39"/>
    <property type="match status" value="1"/>
</dbReference>
<evidence type="ECO:0000256" key="5">
    <source>
        <dbReference type="ARBA" id="ARBA00022691"/>
    </source>
</evidence>
<dbReference type="EC" id="2.1.1.72" evidence="2 8"/>
<feature type="binding site" evidence="7">
    <location>
        <position position="195"/>
    </location>
    <ligand>
        <name>S-adenosyl-L-methionine</name>
        <dbReference type="ChEBI" id="CHEBI:59789"/>
    </ligand>
</feature>
<protein>
    <recommendedName>
        <fullName evidence="2 8">Site-specific DNA-methyltransferase (adenine-specific)</fullName>
        <ecNumber evidence="2 8">2.1.1.72</ecNumber>
    </recommendedName>
</protein>
<evidence type="ECO:0000313" key="9">
    <source>
        <dbReference type="EMBL" id="ROR65796.1"/>
    </source>
</evidence>